<evidence type="ECO:0000313" key="5">
    <source>
        <dbReference type="Proteomes" id="UP000291758"/>
    </source>
</evidence>
<dbReference type="AlphaFoldDB" id="A0A4P6EKI7"/>
<dbReference type="OrthoDB" id="9813719at2"/>
<organism evidence="4 5">
    <name type="scientific">Xylanimonas allomyrinae</name>
    <dbReference type="NCBI Taxonomy" id="2509459"/>
    <lineage>
        <taxon>Bacteria</taxon>
        <taxon>Bacillati</taxon>
        <taxon>Actinomycetota</taxon>
        <taxon>Actinomycetes</taxon>
        <taxon>Micrococcales</taxon>
        <taxon>Promicromonosporaceae</taxon>
        <taxon>Xylanimonas</taxon>
    </lineage>
</organism>
<keyword evidence="2" id="KW-0067">ATP-binding</keyword>
<dbReference type="EMBL" id="CP035495">
    <property type="protein sequence ID" value="QAY62646.1"/>
    <property type="molecule type" value="Genomic_DNA"/>
</dbReference>
<dbReference type="InterPro" id="IPR036597">
    <property type="entry name" value="Fido-like_dom_sf"/>
</dbReference>
<evidence type="ECO:0000256" key="2">
    <source>
        <dbReference type="PIRSR" id="PIRSR640198-2"/>
    </source>
</evidence>
<feature type="active site" evidence="1">
    <location>
        <position position="228"/>
    </location>
</feature>
<proteinExistence type="predicted"/>
<name>A0A4P6EKI7_9MICO</name>
<dbReference type="InterPro" id="IPR040198">
    <property type="entry name" value="Fido_containing"/>
</dbReference>
<dbReference type="InterPro" id="IPR003812">
    <property type="entry name" value="Fido"/>
</dbReference>
<gene>
    <name evidence="4" type="ORF">ET495_04540</name>
</gene>
<keyword evidence="5" id="KW-1185">Reference proteome</keyword>
<dbReference type="GO" id="GO:0005524">
    <property type="term" value="F:ATP binding"/>
    <property type="evidence" value="ECO:0007669"/>
    <property type="project" value="UniProtKB-KW"/>
</dbReference>
<evidence type="ECO:0000313" key="4">
    <source>
        <dbReference type="EMBL" id="QAY62646.1"/>
    </source>
</evidence>
<accession>A0A4P6EKI7</accession>
<feature type="binding site" evidence="2">
    <location>
        <begin position="232"/>
        <end position="239"/>
    </location>
    <ligand>
        <name>ATP</name>
        <dbReference type="ChEBI" id="CHEBI:30616"/>
    </ligand>
</feature>
<feature type="domain" description="Fido" evidence="3">
    <location>
        <begin position="149"/>
        <end position="298"/>
    </location>
</feature>
<dbReference type="SUPFAM" id="SSF140931">
    <property type="entry name" value="Fic-like"/>
    <property type="match status" value="1"/>
</dbReference>
<dbReference type="PROSITE" id="PS51459">
    <property type="entry name" value="FIDO"/>
    <property type="match status" value="1"/>
</dbReference>
<evidence type="ECO:0000256" key="1">
    <source>
        <dbReference type="PIRSR" id="PIRSR640198-1"/>
    </source>
</evidence>
<evidence type="ECO:0000259" key="3">
    <source>
        <dbReference type="PROSITE" id="PS51459"/>
    </source>
</evidence>
<dbReference type="Proteomes" id="UP000291758">
    <property type="component" value="Chromosome"/>
</dbReference>
<dbReference type="PANTHER" id="PTHR13504">
    <property type="entry name" value="FIDO DOMAIN-CONTAINING PROTEIN DDB_G0283145"/>
    <property type="match status" value="1"/>
</dbReference>
<dbReference type="PANTHER" id="PTHR13504:SF38">
    <property type="entry name" value="FIDO DOMAIN-CONTAINING PROTEIN"/>
    <property type="match status" value="1"/>
</dbReference>
<reference evidence="4 5" key="1">
    <citation type="submission" date="2019-01" db="EMBL/GenBank/DDBJ databases">
        <title>Genome sequencing of strain 2JSPR-7.</title>
        <authorList>
            <person name="Heo J."/>
            <person name="Kim S.-J."/>
            <person name="Kim J.-S."/>
            <person name="Hong S.-B."/>
            <person name="Kwon S.-W."/>
        </authorList>
    </citation>
    <scope>NUCLEOTIDE SEQUENCE [LARGE SCALE GENOMIC DNA]</scope>
    <source>
        <strain evidence="4 5">2JSPR-7</strain>
    </source>
</reference>
<dbReference type="Pfam" id="PF02661">
    <property type="entry name" value="Fic"/>
    <property type="match status" value="1"/>
</dbReference>
<dbReference type="KEGG" id="xyl:ET495_04540"/>
<keyword evidence="2" id="KW-0547">Nucleotide-binding</keyword>
<dbReference type="Gene3D" id="1.10.3290.10">
    <property type="entry name" value="Fido-like domain"/>
    <property type="match status" value="1"/>
</dbReference>
<sequence length="415" mass="45545">MAMPPDGDGTLWQREYQAGDLGAMRSADRRGGTYRRYFPAPLGESMHPYVSAAAMIAVSDVAIAVARIGQRLRERPMPILYATLLRSESISSSWVEGLRETPRNVMVAQLQDRDPGLEGYQFERLGTAHTILGNLDSVRRGVRSLRAPWTHESIHEIHRTIAPHVHDGAYRGVDVQIGGTSKVTASYVAPPPGRVTPLMADLLDYANESGDNPLVKAAILHAQFETVHPYEDGNGRTGRVLVHGYLARAGLLDEGVLPLSVVLRRDPDEYVRQLTAFRHGDPAARGDAVSGFVTYFAEALARSCEEAESVIAAAADVEADWAQRTARFRSDSRVHAAVRVLVEQPVVTARYLETALTTSKVTARKVVDSLVQVGILEPSGGRFRRAEVYQASALLRMMDRLIPGVQPTPLPRMVR</sequence>
<protein>
    <submittedName>
        <fullName evidence="4">Fic family protein</fullName>
    </submittedName>
</protein>